<keyword evidence="10" id="KW-0443">Lipid metabolism</keyword>
<evidence type="ECO:0000256" key="21">
    <source>
        <dbReference type="ARBA" id="ARBA00047969"/>
    </source>
</evidence>
<evidence type="ECO:0000256" key="20">
    <source>
        <dbReference type="ARBA" id="ARBA00047734"/>
    </source>
</evidence>
<keyword evidence="12" id="KW-0966">Cell projection</keyword>
<comment type="caution">
    <text evidence="26">The sequence shown here is derived from an EMBL/GenBank/DDBJ whole genome shotgun (WGS) entry which is preliminary data.</text>
</comment>
<dbReference type="InterPro" id="IPR006683">
    <property type="entry name" value="Thioestr_dom"/>
</dbReference>
<dbReference type="InterPro" id="IPR029069">
    <property type="entry name" value="HotDog_dom_sf"/>
</dbReference>
<accession>A0A7W7R5U0</accession>
<comment type="catalytic activity">
    <reaction evidence="23">
        <text>tetradecanoyl-CoA + H2O = tetradecanoate + CoA + H(+)</text>
        <dbReference type="Rhea" id="RHEA:40119"/>
        <dbReference type="ChEBI" id="CHEBI:15377"/>
        <dbReference type="ChEBI" id="CHEBI:15378"/>
        <dbReference type="ChEBI" id="CHEBI:30807"/>
        <dbReference type="ChEBI" id="CHEBI:57287"/>
        <dbReference type="ChEBI" id="CHEBI:57385"/>
    </reaction>
    <physiologicalReaction direction="left-to-right" evidence="23">
        <dbReference type="Rhea" id="RHEA:40120"/>
    </physiologicalReaction>
</comment>
<evidence type="ECO:0000256" key="6">
    <source>
        <dbReference type="ARBA" id="ARBA00022703"/>
    </source>
</evidence>
<comment type="similarity">
    <text evidence="15">Belongs to the THEM4/THEM5 thioesterase family.</text>
</comment>
<dbReference type="AlphaFoldDB" id="A0A7W7R5U0"/>
<keyword evidence="11" id="KW-0472">Membrane</keyword>
<evidence type="ECO:0000259" key="25">
    <source>
        <dbReference type="Pfam" id="PF03061"/>
    </source>
</evidence>
<dbReference type="EC" id="3.1.2.2" evidence="16"/>
<comment type="catalytic activity">
    <reaction evidence="19">
        <text>octanoyl-CoA + H2O = octanoate + CoA + H(+)</text>
        <dbReference type="Rhea" id="RHEA:30143"/>
        <dbReference type="ChEBI" id="CHEBI:15377"/>
        <dbReference type="ChEBI" id="CHEBI:15378"/>
        <dbReference type="ChEBI" id="CHEBI:25646"/>
        <dbReference type="ChEBI" id="CHEBI:57287"/>
        <dbReference type="ChEBI" id="CHEBI:57386"/>
    </reaction>
    <physiologicalReaction direction="left-to-right" evidence="19">
        <dbReference type="Rhea" id="RHEA:30144"/>
    </physiologicalReaction>
</comment>
<keyword evidence="27" id="KW-1185">Reference proteome</keyword>
<comment type="catalytic activity">
    <reaction evidence="22">
        <text>dodecanoyl-CoA + H2O = dodecanoate + CoA + H(+)</text>
        <dbReference type="Rhea" id="RHEA:30135"/>
        <dbReference type="ChEBI" id="CHEBI:15377"/>
        <dbReference type="ChEBI" id="CHEBI:15378"/>
        <dbReference type="ChEBI" id="CHEBI:18262"/>
        <dbReference type="ChEBI" id="CHEBI:57287"/>
        <dbReference type="ChEBI" id="CHEBI:57375"/>
    </reaction>
    <physiologicalReaction direction="left-to-right" evidence="22">
        <dbReference type="Rhea" id="RHEA:30136"/>
    </physiologicalReaction>
</comment>
<keyword evidence="9" id="KW-0809">Transit peptide</keyword>
<feature type="region of interest" description="Disordered" evidence="24">
    <location>
        <begin position="1"/>
        <end position="37"/>
    </location>
</feature>
<proteinExistence type="inferred from homology"/>
<evidence type="ECO:0000313" key="27">
    <source>
        <dbReference type="Proteomes" id="UP000540506"/>
    </source>
</evidence>
<evidence type="ECO:0000256" key="10">
    <source>
        <dbReference type="ARBA" id="ARBA00023098"/>
    </source>
</evidence>
<dbReference type="GO" id="GO:0016787">
    <property type="term" value="F:hydrolase activity"/>
    <property type="evidence" value="ECO:0007669"/>
    <property type="project" value="UniProtKB-KW"/>
</dbReference>
<evidence type="ECO:0000256" key="11">
    <source>
        <dbReference type="ARBA" id="ARBA00023136"/>
    </source>
</evidence>
<dbReference type="Pfam" id="PF03061">
    <property type="entry name" value="4HBT"/>
    <property type="match status" value="1"/>
</dbReference>
<evidence type="ECO:0000256" key="17">
    <source>
        <dbReference type="ARBA" id="ARBA00040123"/>
    </source>
</evidence>
<dbReference type="InterPro" id="IPR052365">
    <property type="entry name" value="THEM4/THEM5_acyl-CoA_thioest"/>
</dbReference>
<keyword evidence="5" id="KW-0963">Cytoplasm</keyword>
<sequence>MTGPTAPTPAPQGSADPAEHSHRSFPPSPSTTPPDDAVAAVRHCEAPAPGTPLGSHYVHCFGCGPQQTSGLQLDVRAGQGVDVTAEFVVKPVHQGGPGLAHGGILTTAMDETLGSLNWITHTASVTGRLETDFVRPVPVDSLLHIRAWSTGVHGRKLYCAAEGRIGGPEGPIAIRAAALFIQVKLEHFTTHGRPQDIKAALDDPDVFKRARAFEVNP</sequence>
<evidence type="ECO:0000256" key="9">
    <source>
        <dbReference type="ARBA" id="ARBA00022946"/>
    </source>
</evidence>
<keyword evidence="4" id="KW-1003">Cell membrane</keyword>
<dbReference type="Gene3D" id="3.10.129.10">
    <property type="entry name" value="Hotdog Thioesterase"/>
    <property type="match status" value="1"/>
</dbReference>
<evidence type="ECO:0000256" key="4">
    <source>
        <dbReference type="ARBA" id="ARBA00022475"/>
    </source>
</evidence>
<organism evidence="26 27">
    <name type="scientific">Kitasatospora kifunensis</name>
    <name type="common">Streptomyces kifunensis</name>
    <dbReference type="NCBI Taxonomy" id="58351"/>
    <lineage>
        <taxon>Bacteria</taxon>
        <taxon>Bacillati</taxon>
        <taxon>Actinomycetota</taxon>
        <taxon>Actinomycetes</taxon>
        <taxon>Kitasatosporales</taxon>
        <taxon>Streptomycetaceae</taxon>
        <taxon>Kitasatospora</taxon>
    </lineage>
</organism>
<evidence type="ECO:0000256" key="18">
    <source>
        <dbReference type="ARBA" id="ARBA00043210"/>
    </source>
</evidence>
<evidence type="ECO:0000313" key="26">
    <source>
        <dbReference type="EMBL" id="MBB4925703.1"/>
    </source>
</evidence>
<comment type="subcellular location">
    <subcellularLocation>
        <location evidence="3">Cell projection</location>
        <location evidence="3">Ruffle membrane</location>
    </subcellularLocation>
    <subcellularLocation>
        <location evidence="2">Cytoplasm</location>
    </subcellularLocation>
    <subcellularLocation>
        <location evidence="1">Membrane</location>
        <topology evidence="1">Peripheral membrane protein</topology>
    </subcellularLocation>
</comment>
<evidence type="ECO:0000256" key="16">
    <source>
        <dbReference type="ARBA" id="ARBA00038848"/>
    </source>
</evidence>
<comment type="catalytic activity">
    <reaction evidence="21">
        <text>decanoyl-CoA + H2O = decanoate + CoA + H(+)</text>
        <dbReference type="Rhea" id="RHEA:40059"/>
        <dbReference type="ChEBI" id="CHEBI:15377"/>
        <dbReference type="ChEBI" id="CHEBI:15378"/>
        <dbReference type="ChEBI" id="CHEBI:27689"/>
        <dbReference type="ChEBI" id="CHEBI:57287"/>
        <dbReference type="ChEBI" id="CHEBI:61430"/>
    </reaction>
    <physiologicalReaction direction="left-to-right" evidence="21">
        <dbReference type="Rhea" id="RHEA:40060"/>
    </physiologicalReaction>
</comment>
<dbReference type="SUPFAM" id="SSF54637">
    <property type="entry name" value="Thioesterase/thiol ester dehydrase-isomerase"/>
    <property type="match status" value="1"/>
</dbReference>
<keyword evidence="8" id="KW-0276">Fatty acid metabolism</keyword>
<evidence type="ECO:0000256" key="24">
    <source>
        <dbReference type="SAM" id="MobiDB-lite"/>
    </source>
</evidence>
<dbReference type="GO" id="GO:0005737">
    <property type="term" value="C:cytoplasm"/>
    <property type="evidence" value="ECO:0007669"/>
    <property type="project" value="UniProtKB-SubCell"/>
</dbReference>
<evidence type="ECO:0000256" key="13">
    <source>
        <dbReference type="ARBA" id="ARBA00035852"/>
    </source>
</evidence>
<dbReference type="GO" id="GO:0016020">
    <property type="term" value="C:membrane"/>
    <property type="evidence" value="ECO:0007669"/>
    <property type="project" value="UniProtKB-SubCell"/>
</dbReference>
<evidence type="ECO:0000256" key="2">
    <source>
        <dbReference type="ARBA" id="ARBA00004496"/>
    </source>
</evidence>
<evidence type="ECO:0000256" key="15">
    <source>
        <dbReference type="ARBA" id="ARBA00038456"/>
    </source>
</evidence>
<evidence type="ECO:0000256" key="3">
    <source>
        <dbReference type="ARBA" id="ARBA00004632"/>
    </source>
</evidence>
<keyword evidence="6" id="KW-0053">Apoptosis</keyword>
<dbReference type="PANTHER" id="PTHR12418:SF19">
    <property type="entry name" value="ACYL-COENZYME A THIOESTERASE THEM4"/>
    <property type="match status" value="1"/>
</dbReference>
<dbReference type="GO" id="GO:0006631">
    <property type="term" value="P:fatty acid metabolic process"/>
    <property type="evidence" value="ECO:0007669"/>
    <property type="project" value="UniProtKB-KW"/>
</dbReference>
<reference evidence="26 27" key="1">
    <citation type="submission" date="2020-08" db="EMBL/GenBank/DDBJ databases">
        <title>Sequencing the genomes of 1000 actinobacteria strains.</title>
        <authorList>
            <person name="Klenk H.-P."/>
        </authorList>
    </citation>
    <scope>NUCLEOTIDE SEQUENCE [LARGE SCALE GENOMIC DNA]</scope>
    <source>
        <strain evidence="26 27">DSM 41654</strain>
    </source>
</reference>
<dbReference type="CDD" id="cd03443">
    <property type="entry name" value="PaaI_thioesterase"/>
    <property type="match status" value="1"/>
</dbReference>
<dbReference type="PANTHER" id="PTHR12418">
    <property type="entry name" value="ACYL-COENZYME A THIOESTERASE THEM4"/>
    <property type="match status" value="1"/>
</dbReference>
<feature type="compositionally biased region" description="Pro residues" evidence="24">
    <location>
        <begin position="1"/>
        <end position="10"/>
    </location>
</feature>
<keyword evidence="7" id="KW-0378">Hydrolase</keyword>
<dbReference type="Proteomes" id="UP000540506">
    <property type="component" value="Unassembled WGS sequence"/>
</dbReference>
<comment type="catalytic activity">
    <reaction evidence="13">
        <text>(5Z,8Z,11Z,14Z)-eicosatetraenoyl-CoA + H2O = (5Z,8Z,11Z,14Z)-eicosatetraenoate + CoA + H(+)</text>
        <dbReference type="Rhea" id="RHEA:40151"/>
        <dbReference type="ChEBI" id="CHEBI:15377"/>
        <dbReference type="ChEBI" id="CHEBI:15378"/>
        <dbReference type="ChEBI" id="CHEBI:32395"/>
        <dbReference type="ChEBI" id="CHEBI:57287"/>
        <dbReference type="ChEBI" id="CHEBI:57368"/>
    </reaction>
    <physiologicalReaction direction="left-to-right" evidence="13">
        <dbReference type="Rhea" id="RHEA:40152"/>
    </physiologicalReaction>
</comment>
<comment type="catalytic activity">
    <reaction evidence="14">
        <text>(9Z)-octadecenoyl-CoA + H2O = (9Z)-octadecenoate + CoA + H(+)</text>
        <dbReference type="Rhea" id="RHEA:40139"/>
        <dbReference type="ChEBI" id="CHEBI:15377"/>
        <dbReference type="ChEBI" id="CHEBI:15378"/>
        <dbReference type="ChEBI" id="CHEBI:30823"/>
        <dbReference type="ChEBI" id="CHEBI:57287"/>
        <dbReference type="ChEBI" id="CHEBI:57387"/>
    </reaction>
    <physiologicalReaction direction="left-to-right" evidence="14">
        <dbReference type="Rhea" id="RHEA:40140"/>
    </physiologicalReaction>
</comment>
<evidence type="ECO:0000256" key="1">
    <source>
        <dbReference type="ARBA" id="ARBA00004170"/>
    </source>
</evidence>
<dbReference type="RefSeq" id="WP_312897371.1">
    <property type="nucleotide sequence ID" value="NZ_JACHJV010000001.1"/>
</dbReference>
<evidence type="ECO:0000256" key="8">
    <source>
        <dbReference type="ARBA" id="ARBA00022832"/>
    </source>
</evidence>
<feature type="domain" description="Thioesterase" evidence="25">
    <location>
        <begin position="98"/>
        <end position="167"/>
    </location>
</feature>
<name>A0A7W7R5U0_KITKI</name>
<gene>
    <name evidence="26" type="ORF">FHR34_004696</name>
</gene>
<evidence type="ECO:0000256" key="14">
    <source>
        <dbReference type="ARBA" id="ARBA00037002"/>
    </source>
</evidence>
<comment type="catalytic activity">
    <reaction evidence="20">
        <text>hexadecanoyl-CoA + H2O = hexadecanoate + CoA + H(+)</text>
        <dbReference type="Rhea" id="RHEA:16645"/>
        <dbReference type="ChEBI" id="CHEBI:7896"/>
        <dbReference type="ChEBI" id="CHEBI:15377"/>
        <dbReference type="ChEBI" id="CHEBI:15378"/>
        <dbReference type="ChEBI" id="CHEBI:57287"/>
        <dbReference type="ChEBI" id="CHEBI:57379"/>
        <dbReference type="EC" id="3.1.2.2"/>
    </reaction>
    <physiologicalReaction direction="left-to-right" evidence="20">
        <dbReference type="Rhea" id="RHEA:16646"/>
    </physiologicalReaction>
</comment>
<evidence type="ECO:0000256" key="5">
    <source>
        <dbReference type="ARBA" id="ARBA00022490"/>
    </source>
</evidence>
<protein>
    <recommendedName>
        <fullName evidence="17">Acyl-coenzyme A thioesterase THEM4</fullName>
        <ecNumber evidence="16">3.1.2.2</ecNumber>
    </recommendedName>
    <alternativeName>
        <fullName evidence="18">Thioesterase superfamily member 4</fullName>
    </alternativeName>
</protein>
<evidence type="ECO:0000256" key="12">
    <source>
        <dbReference type="ARBA" id="ARBA00023273"/>
    </source>
</evidence>
<dbReference type="EMBL" id="JACHJV010000001">
    <property type="protein sequence ID" value="MBB4925703.1"/>
    <property type="molecule type" value="Genomic_DNA"/>
</dbReference>
<evidence type="ECO:0000256" key="19">
    <source>
        <dbReference type="ARBA" id="ARBA00047588"/>
    </source>
</evidence>
<evidence type="ECO:0000256" key="23">
    <source>
        <dbReference type="ARBA" id="ARBA00048180"/>
    </source>
</evidence>
<evidence type="ECO:0000256" key="22">
    <source>
        <dbReference type="ARBA" id="ARBA00048074"/>
    </source>
</evidence>
<evidence type="ECO:0000256" key="7">
    <source>
        <dbReference type="ARBA" id="ARBA00022801"/>
    </source>
</evidence>